<dbReference type="InterPro" id="IPR052526">
    <property type="entry name" value="HTH-type_Bedaq_tolerance"/>
</dbReference>
<dbReference type="eggNOG" id="COG1846">
    <property type="taxonomic scope" value="Bacteria"/>
</dbReference>
<dbReference type="PANTHER" id="PTHR39515">
    <property type="entry name" value="CONSERVED PROTEIN"/>
    <property type="match status" value="1"/>
</dbReference>
<keyword evidence="3" id="KW-1185">Reference proteome</keyword>
<gene>
    <name evidence="2" type="ordered locus">Acid345_4301</name>
</gene>
<reference evidence="2 3" key="1">
    <citation type="journal article" date="2009" name="Appl. Environ. Microbiol.">
        <title>Three genomes from the phylum Acidobacteria provide insight into the lifestyles of these microorganisms in soils.</title>
        <authorList>
            <person name="Ward N.L."/>
            <person name="Challacombe J.F."/>
            <person name="Janssen P.H."/>
            <person name="Henrissat B."/>
            <person name="Coutinho P.M."/>
            <person name="Wu M."/>
            <person name="Xie G."/>
            <person name="Haft D.H."/>
            <person name="Sait M."/>
            <person name="Badger J."/>
            <person name="Barabote R.D."/>
            <person name="Bradley B."/>
            <person name="Brettin T.S."/>
            <person name="Brinkac L.M."/>
            <person name="Bruce D."/>
            <person name="Creasy T."/>
            <person name="Daugherty S.C."/>
            <person name="Davidsen T.M."/>
            <person name="DeBoy R.T."/>
            <person name="Detter J.C."/>
            <person name="Dodson R.J."/>
            <person name="Durkin A.S."/>
            <person name="Ganapathy A."/>
            <person name="Gwinn-Giglio M."/>
            <person name="Han C.S."/>
            <person name="Khouri H."/>
            <person name="Kiss H."/>
            <person name="Kothari S.P."/>
            <person name="Madupu R."/>
            <person name="Nelson K.E."/>
            <person name="Nelson W.C."/>
            <person name="Paulsen I."/>
            <person name="Penn K."/>
            <person name="Ren Q."/>
            <person name="Rosovitz M.J."/>
            <person name="Selengut J.D."/>
            <person name="Shrivastava S."/>
            <person name="Sullivan S.A."/>
            <person name="Tapia R."/>
            <person name="Thompson L.S."/>
            <person name="Watkins K.L."/>
            <person name="Yang Q."/>
            <person name="Yu C."/>
            <person name="Zafar N."/>
            <person name="Zhou L."/>
            <person name="Kuske C.R."/>
        </authorList>
    </citation>
    <scope>NUCLEOTIDE SEQUENCE [LARGE SCALE GENOMIC DNA]</scope>
    <source>
        <strain evidence="2 3">Ellin345</strain>
    </source>
</reference>
<name>Q1IIJ9_KORVE</name>
<dbReference type="OrthoDB" id="9804055at2"/>
<organism evidence="2 3">
    <name type="scientific">Koribacter versatilis (strain Ellin345)</name>
    <dbReference type="NCBI Taxonomy" id="204669"/>
    <lineage>
        <taxon>Bacteria</taxon>
        <taxon>Pseudomonadati</taxon>
        <taxon>Acidobacteriota</taxon>
        <taxon>Terriglobia</taxon>
        <taxon>Terriglobales</taxon>
        <taxon>Candidatus Korobacteraceae</taxon>
        <taxon>Candidatus Korobacter</taxon>
    </lineage>
</organism>
<dbReference type="PRINTS" id="PR00598">
    <property type="entry name" value="HTHMARR"/>
</dbReference>
<dbReference type="AlphaFoldDB" id="Q1IIJ9"/>
<evidence type="ECO:0000259" key="1">
    <source>
        <dbReference type="PROSITE" id="PS50995"/>
    </source>
</evidence>
<dbReference type="Pfam" id="PF12802">
    <property type="entry name" value="MarR_2"/>
    <property type="match status" value="1"/>
</dbReference>
<dbReference type="EnsemblBacteria" id="ABF43301">
    <property type="protein sequence ID" value="ABF43301"/>
    <property type="gene ID" value="Acid345_4301"/>
</dbReference>
<dbReference type="Gene3D" id="1.10.10.10">
    <property type="entry name" value="Winged helix-like DNA-binding domain superfamily/Winged helix DNA-binding domain"/>
    <property type="match status" value="1"/>
</dbReference>
<dbReference type="HOGENOM" id="CLU_083287_15_1_0"/>
<dbReference type="SUPFAM" id="SSF46785">
    <property type="entry name" value="Winged helix' DNA-binding domain"/>
    <property type="match status" value="1"/>
</dbReference>
<dbReference type="EMBL" id="CP000360">
    <property type="protein sequence ID" value="ABF43301.1"/>
    <property type="molecule type" value="Genomic_DNA"/>
</dbReference>
<dbReference type="KEGG" id="aba:Acid345_4301"/>
<evidence type="ECO:0000313" key="3">
    <source>
        <dbReference type="Proteomes" id="UP000002432"/>
    </source>
</evidence>
<dbReference type="Proteomes" id="UP000002432">
    <property type="component" value="Chromosome"/>
</dbReference>
<feature type="domain" description="HTH marR-type" evidence="1">
    <location>
        <begin position="6"/>
        <end position="141"/>
    </location>
</feature>
<evidence type="ECO:0000313" key="2">
    <source>
        <dbReference type="EMBL" id="ABF43301.1"/>
    </source>
</evidence>
<dbReference type="RefSeq" id="WP_011525098.1">
    <property type="nucleotide sequence ID" value="NC_008009.1"/>
</dbReference>
<protein>
    <submittedName>
        <fullName evidence="2">Transcriptional regulator, MarR family</fullName>
    </submittedName>
</protein>
<proteinExistence type="predicted"/>
<dbReference type="InterPro" id="IPR000835">
    <property type="entry name" value="HTH_MarR-typ"/>
</dbReference>
<dbReference type="GO" id="GO:0003700">
    <property type="term" value="F:DNA-binding transcription factor activity"/>
    <property type="evidence" value="ECO:0007669"/>
    <property type="project" value="InterPro"/>
</dbReference>
<dbReference type="STRING" id="204669.Acid345_4301"/>
<dbReference type="PROSITE" id="PS50995">
    <property type="entry name" value="HTH_MARR_2"/>
    <property type="match status" value="1"/>
</dbReference>
<dbReference type="PANTHER" id="PTHR39515:SF2">
    <property type="entry name" value="HTH-TYPE TRANSCRIPTIONAL REGULATOR RV0880"/>
    <property type="match status" value="1"/>
</dbReference>
<dbReference type="InterPro" id="IPR036388">
    <property type="entry name" value="WH-like_DNA-bd_sf"/>
</dbReference>
<accession>Q1IIJ9</accession>
<sequence length="146" mass="16355">MKQAEKDEILRVADRLHSASIHLLRRLRVRDRESGIGPAQLSALSVLVFGGPKSLAQLAEIEQVKPPTMSRIVAGLERSKLVKSQVEKDDARRIRIVPTAKGEQVMWDGRKRRVETLAELIENLSANDVQKLGEIAEKMDAISRKL</sequence>
<dbReference type="SMART" id="SM00347">
    <property type="entry name" value="HTH_MARR"/>
    <property type="match status" value="1"/>
</dbReference>
<dbReference type="InterPro" id="IPR036390">
    <property type="entry name" value="WH_DNA-bd_sf"/>
</dbReference>